<dbReference type="InterPro" id="IPR008254">
    <property type="entry name" value="Flavodoxin/NO_synth"/>
</dbReference>
<reference evidence="2 3" key="1">
    <citation type="journal article" date="2016" name="Sci. Rep.">
        <title>Metabolic traits of an uncultured archaeal lineage -MSBL1- from brine pools of the Red Sea.</title>
        <authorList>
            <person name="Mwirichia R."/>
            <person name="Alam I."/>
            <person name="Rashid M."/>
            <person name="Vinu M."/>
            <person name="Ba-Alawi W."/>
            <person name="Anthony Kamau A."/>
            <person name="Kamanda Ngugi D."/>
            <person name="Goker M."/>
            <person name="Klenk H.P."/>
            <person name="Bajic V."/>
            <person name="Stingl U."/>
        </authorList>
    </citation>
    <scope>NUCLEOTIDE SEQUENCE [LARGE SCALE GENOMIC DNA]</scope>
    <source>
        <strain evidence="2">SCGC-AAA382A20</strain>
    </source>
</reference>
<dbReference type="EMBL" id="LHYE01000011">
    <property type="protein sequence ID" value="KXB07279.1"/>
    <property type="molecule type" value="Genomic_DNA"/>
</dbReference>
<keyword evidence="3" id="KW-1185">Reference proteome</keyword>
<dbReference type="InterPro" id="IPR029039">
    <property type="entry name" value="Flavoprotein-like_sf"/>
</dbReference>
<dbReference type="Pfam" id="PF12724">
    <property type="entry name" value="Flavodoxin_5"/>
    <property type="match status" value="1"/>
</dbReference>
<evidence type="ECO:0000259" key="1">
    <source>
        <dbReference type="PROSITE" id="PS50902"/>
    </source>
</evidence>
<dbReference type="AlphaFoldDB" id="A0A133VLG9"/>
<dbReference type="GO" id="GO:0006783">
    <property type="term" value="P:heme biosynthetic process"/>
    <property type="evidence" value="ECO:0007669"/>
    <property type="project" value="TreeGrafter"/>
</dbReference>
<evidence type="ECO:0000313" key="2">
    <source>
        <dbReference type="EMBL" id="KXB07279.1"/>
    </source>
</evidence>
<dbReference type="GO" id="GO:0070819">
    <property type="term" value="F:menaquinone-dependent protoporphyrinogen oxidase activity"/>
    <property type="evidence" value="ECO:0007669"/>
    <property type="project" value="TreeGrafter"/>
</dbReference>
<dbReference type="PANTHER" id="PTHR38030">
    <property type="entry name" value="PROTOPORPHYRINOGEN IX DEHYDROGENASE [MENAQUINONE]"/>
    <property type="match status" value="1"/>
</dbReference>
<feature type="domain" description="Flavodoxin-like" evidence="1">
    <location>
        <begin position="4"/>
        <end position="151"/>
    </location>
</feature>
<dbReference type="InterPro" id="IPR052200">
    <property type="entry name" value="Protoporphyrinogen_IX_DH"/>
</dbReference>
<name>A0A133VLG9_9EURY</name>
<organism evidence="2 3">
    <name type="scientific">candidate division MSBL1 archaeon SCGC-AAA382A20</name>
    <dbReference type="NCBI Taxonomy" id="1698280"/>
    <lineage>
        <taxon>Archaea</taxon>
        <taxon>Methanobacteriati</taxon>
        <taxon>Methanobacteriota</taxon>
        <taxon>candidate division MSBL1</taxon>
    </lineage>
</organism>
<sequence>MKTLIVCKSHHHGNTWKIAETIGEVLNAEIIEPKERYSSSLSNYDLLGFGSGIYWARFPGEIFDFVENLPEVEGKKAFTFSTSGMRKIPIINGFGGKIKDKLSEKGFEIVGEFSCRGYNTFFLFKLVGGIQKGKPGDEDLRRAKEFAKRTRNKD</sequence>
<accession>A0A133VLG9</accession>
<dbReference type="Proteomes" id="UP000070263">
    <property type="component" value="Unassembled WGS sequence"/>
</dbReference>
<dbReference type="PATRIC" id="fig|1698280.3.peg.113"/>
<dbReference type="Gene3D" id="3.40.50.360">
    <property type="match status" value="1"/>
</dbReference>
<evidence type="ECO:0000313" key="3">
    <source>
        <dbReference type="Proteomes" id="UP000070263"/>
    </source>
</evidence>
<dbReference type="PANTHER" id="PTHR38030:SF2">
    <property type="entry name" value="PROTOPORPHYRINOGEN IX DEHYDROGENASE [QUINONE]"/>
    <property type="match status" value="1"/>
</dbReference>
<comment type="caution">
    <text evidence="2">The sequence shown here is derived from an EMBL/GenBank/DDBJ whole genome shotgun (WGS) entry which is preliminary data.</text>
</comment>
<dbReference type="SUPFAM" id="SSF52218">
    <property type="entry name" value="Flavoproteins"/>
    <property type="match status" value="1"/>
</dbReference>
<gene>
    <name evidence="2" type="ORF">AKJ51_01590</name>
</gene>
<dbReference type="GO" id="GO:0010181">
    <property type="term" value="F:FMN binding"/>
    <property type="evidence" value="ECO:0007669"/>
    <property type="project" value="InterPro"/>
</dbReference>
<proteinExistence type="predicted"/>
<protein>
    <recommendedName>
        <fullName evidence="1">Flavodoxin-like domain-containing protein</fullName>
    </recommendedName>
</protein>
<dbReference type="InterPro" id="IPR026816">
    <property type="entry name" value="Flavodoxin_dom"/>
</dbReference>
<dbReference type="PROSITE" id="PS50902">
    <property type="entry name" value="FLAVODOXIN_LIKE"/>
    <property type="match status" value="1"/>
</dbReference>